<proteinExistence type="predicted"/>
<dbReference type="WBParaSite" id="ACRNAN_Path_1595.g6198.t1">
    <property type="protein sequence ID" value="ACRNAN_Path_1595.g6198.t1"/>
    <property type="gene ID" value="ACRNAN_Path_1595.g6198"/>
</dbReference>
<keyword evidence="1" id="KW-0732">Signal</keyword>
<dbReference type="Proteomes" id="UP000887540">
    <property type="component" value="Unplaced"/>
</dbReference>
<dbReference type="AlphaFoldDB" id="A0A914C2P7"/>
<evidence type="ECO:0000256" key="1">
    <source>
        <dbReference type="SAM" id="SignalP"/>
    </source>
</evidence>
<protein>
    <submittedName>
        <fullName evidence="3">Secreted protein</fullName>
    </submittedName>
</protein>
<feature type="chain" id="PRO_5037792440" evidence="1">
    <location>
        <begin position="20"/>
        <end position="71"/>
    </location>
</feature>
<organism evidence="2 3">
    <name type="scientific">Acrobeloides nanus</name>
    <dbReference type="NCBI Taxonomy" id="290746"/>
    <lineage>
        <taxon>Eukaryota</taxon>
        <taxon>Metazoa</taxon>
        <taxon>Ecdysozoa</taxon>
        <taxon>Nematoda</taxon>
        <taxon>Chromadorea</taxon>
        <taxon>Rhabditida</taxon>
        <taxon>Tylenchina</taxon>
        <taxon>Cephalobomorpha</taxon>
        <taxon>Cephaloboidea</taxon>
        <taxon>Cephalobidae</taxon>
        <taxon>Acrobeloides</taxon>
    </lineage>
</organism>
<keyword evidence="2" id="KW-1185">Reference proteome</keyword>
<sequence>MLFIVFLVLLLDSTDTTLTANTNCPNGATAFNCNNTFPDAICNLFGQPDPATNQINTGCYDINNCRGYKPF</sequence>
<name>A0A914C2P7_9BILA</name>
<reference evidence="3" key="1">
    <citation type="submission" date="2022-11" db="UniProtKB">
        <authorList>
            <consortium name="WormBaseParasite"/>
        </authorList>
    </citation>
    <scope>IDENTIFICATION</scope>
</reference>
<feature type="signal peptide" evidence="1">
    <location>
        <begin position="1"/>
        <end position="19"/>
    </location>
</feature>
<evidence type="ECO:0000313" key="3">
    <source>
        <dbReference type="WBParaSite" id="ACRNAN_Path_1595.g6198.t1"/>
    </source>
</evidence>
<evidence type="ECO:0000313" key="2">
    <source>
        <dbReference type="Proteomes" id="UP000887540"/>
    </source>
</evidence>
<accession>A0A914C2P7</accession>